<accession>A0A6J7DCL2</accession>
<proteinExistence type="predicted"/>
<dbReference type="EMBL" id="CAFBLU010000007">
    <property type="protein sequence ID" value="CAB4868417.1"/>
    <property type="molecule type" value="Genomic_DNA"/>
</dbReference>
<name>A0A6J7DCL2_9ZZZZ</name>
<evidence type="ECO:0000313" key="2">
    <source>
        <dbReference type="EMBL" id="CAB4868417.1"/>
    </source>
</evidence>
<dbReference type="InterPro" id="IPR036866">
    <property type="entry name" value="RibonucZ/Hydroxyglut_hydro"/>
</dbReference>
<dbReference type="Pfam" id="PF12706">
    <property type="entry name" value="Lactamase_B_2"/>
    <property type="match status" value="1"/>
</dbReference>
<feature type="domain" description="Metallo-beta-lactamase" evidence="1">
    <location>
        <begin position="11"/>
        <end position="183"/>
    </location>
</feature>
<evidence type="ECO:0000259" key="1">
    <source>
        <dbReference type="Pfam" id="PF12706"/>
    </source>
</evidence>
<dbReference type="AlphaFoldDB" id="A0A6J7DCL2"/>
<gene>
    <name evidence="2" type="ORF">UFOPK3444_00583</name>
</gene>
<dbReference type="PANTHER" id="PTHR46018:SF2">
    <property type="entry name" value="ZINC PHOSPHODIESTERASE ELAC PROTEIN 1"/>
    <property type="match status" value="1"/>
</dbReference>
<protein>
    <submittedName>
        <fullName evidence="2">Unannotated protein</fullName>
    </submittedName>
</protein>
<organism evidence="2">
    <name type="scientific">freshwater metagenome</name>
    <dbReference type="NCBI Taxonomy" id="449393"/>
    <lineage>
        <taxon>unclassified sequences</taxon>
        <taxon>metagenomes</taxon>
        <taxon>ecological metagenomes</taxon>
    </lineage>
</organism>
<dbReference type="Gene3D" id="3.60.15.10">
    <property type="entry name" value="Ribonuclease Z/Hydroxyacylglutathione hydrolase-like"/>
    <property type="match status" value="1"/>
</dbReference>
<dbReference type="PANTHER" id="PTHR46018">
    <property type="entry name" value="ZINC PHOSPHODIESTERASE ELAC PROTEIN 1"/>
    <property type="match status" value="1"/>
</dbReference>
<dbReference type="InterPro" id="IPR001279">
    <property type="entry name" value="Metallo-B-lactamas"/>
</dbReference>
<sequence>MFGKLRGQLDHREINAVVISHPHGDHILDLFPFAYALIYGPPRTAGKPILYMPPGGMEVLRTIAGSFDKETLIEDAFDTIEYVPDEGVTVGDIAIEMAEVPHFTRAYAMAISTSAQAKFVYGADCGVSDALVALARGADVLMVEATLPAGLPADPQAESGHLTPVQAGQIAHDAGVGRLVLTHASDVLDLEGSRQAAAAVFAGPVEMSAQGSSWDL</sequence>
<dbReference type="GO" id="GO:0042781">
    <property type="term" value="F:3'-tRNA processing endoribonuclease activity"/>
    <property type="evidence" value="ECO:0007669"/>
    <property type="project" value="TreeGrafter"/>
</dbReference>
<dbReference type="SUPFAM" id="SSF56281">
    <property type="entry name" value="Metallo-hydrolase/oxidoreductase"/>
    <property type="match status" value="1"/>
</dbReference>
<reference evidence="2" key="1">
    <citation type="submission" date="2020-05" db="EMBL/GenBank/DDBJ databases">
        <authorList>
            <person name="Chiriac C."/>
            <person name="Salcher M."/>
            <person name="Ghai R."/>
            <person name="Kavagutti S V."/>
        </authorList>
    </citation>
    <scope>NUCLEOTIDE SEQUENCE</scope>
</reference>